<evidence type="ECO:0000256" key="1">
    <source>
        <dbReference type="SAM" id="MobiDB-lite"/>
    </source>
</evidence>
<dbReference type="GeneID" id="36841949"/>
<feature type="compositionally biased region" description="Acidic residues" evidence="1">
    <location>
        <begin position="335"/>
        <end position="353"/>
    </location>
</feature>
<feature type="region of interest" description="Disordered" evidence="1">
    <location>
        <begin position="203"/>
        <end position="225"/>
    </location>
</feature>
<accession>A0A2U7UGA6</accession>
<protein>
    <submittedName>
        <fullName evidence="2">Uncharacterized protein</fullName>
    </submittedName>
</protein>
<dbReference type="RefSeq" id="YP_009481490.1">
    <property type="nucleotide sequence ID" value="NC_037665.1"/>
</dbReference>
<dbReference type="KEGG" id="vg:36841949"/>
<sequence>MQRQRTHSGPRAPAAWHVNVINSSVRGLSDMCRRAINGDAAATDALEPYLLYAAQASGGQAASDATAACTALGRAYERYWRALSEDADADKAVREMTPPQRWPPTFADAYAAYDSLVGDQNAAPIGIVAIVEAIGQRMRQSSAVALSGLAGNDLLALSTTYGSDVCDSDVVYYVMMYRGEESNTIILFRLGRDGVVEWESGEYELPHGDAPKPTQGPNAYGRASSNPLTPGVAPYASVLPYFLQAVAAMSPYRDYSTWEREPRPKPEFRWYRAKDSSDQDDDEEEESEEDEDNDTQDDAGWREDQLARWRAWTHAEAQRVPGDAMDVAETNPPGDAEEDQEEEEDEEGVGDEESTLRFLGANEIRRMLTPLRREDDVPIYVRYYLERNYVDADFYWLGGMPVSVAWLDECALVAALRLFSGQMAARDAQSLWARPATLAAASARSYAAQRGPLVGEGLAPEEALSLAAAYAWRDACAAPVSRRGRLPDAGRLIDIARALGTTPTIVQRAAPELLCDALARPANARIATIRPLASTMSF</sequence>
<feature type="compositionally biased region" description="Acidic residues" evidence="1">
    <location>
        <begin position="278"/>
        <end position="297"/>
    </location>
</feature>
<proteinExistence type="predicted"/>
<dbReference type="EMBL" id="MG011691">
    <property type="protein sequence ID" value="AVK77494.1"/>
    <property type="molecule type" value="Genomic_DNA"/>
</dbReference>
<feature type="region of interest" description="Disordered" evidence="1">
    <location>
        <begin position="269"/>
        <end position="300"/>
    </location>
</feature>
<organism evidence="2">
    <name type="scientific">Pandoravirus macleodensis</name>
    <dbReference type="NCBI Taxonomy" id="2107707"/>
    <lineage>
        <taxon>Viruses</taxon>
        <taxon>Pandoravirus</taxon>
    </lineage>
</organism>
<gene>
    <name evidence="2" type="ORF">pmac_cds_806</name>
</gene>
<reference evidence="2" key="1">
    <citation type="journal article" date="2018" name="Nat. Commun.">
        <title>Diversity and evolution of the emerging Pandoraviridae family.</title>
        <authorList>
            <person name="Legendre M."/>
            <person name="Fabre E."/>
            <person name="Poirot O."/>
            <person name="Jeudy S."/>
            <person name="Lartigue A."/>
            <person name="Alempic J.M."/>
            <person name="Beucher L."/>
            <person name="Philippe N."/>
            <person name="Bertaux L."/>
            <person name="Christo-Foroux E."/>
            <person name="Labadie K."/>
            <person name="Coute Y."/>
            <person name="Abergel C."/>
            <person name="Claverie J.M."/>
        </authorList>
    </citation>
    <scope>NUCLEOTIDE SEQUENCE [LARGE SCALE GENOMIC DNA]</scope>
    <source>
        <strain evidence="2">Macleodensis</strain>
    </source>
</reference>
<feature type="region of interest" description="Disordered" evidence="1">
    <location>
        <begin position="316"/>
        <end position="353"/>
    </location>
</feature>
<dbReference type="Proteomes" id="UP000249758">
    <property type="component" value="Segment"/>
</dbReference>
<name>A0A2U7UGA6_9VIRU</name>
<evidence type="ECO:0000313" key="2">
    <source>
        <dbReference type="EMBL" id="AVK77494.1"/>
    </source>
</evidence>